<reference evidence="1" key="2">
    <citation type="submission" date="2016-06" db="EMBL/GenBank/DDBJ databases">
        <title>The genome of a short-lived fish provides insights into sex chromosome evolution and the genetic control of aging.</title>
        <authorList>
            <person name="Reichwald K."/>
            <person name="Felder M."/>
            <person name="Petzold A."/>
            <person name="Koch P."/>
            <person name="Groth M."/>
            <person name="Platzer M."/>
        </authorList>
    </citation>
    <scope>NUCLEOTIDE SEQUENCE</scope>
    <source>
        <tissue evidence="1">Brain</tissue>
    </source>
</reference>
<sequence>MDTKSQKLVLQRQYGLISQKRQSIRAYKTAKSSCCFAPMKPGQKGRDRTTRSYIRIYEQLRWILESTQSEKKCRSINSFSMVARTKIKIPCIIFGLFAEITPHFHRRTPKHVLEKRGNRVGAITV</sequence>
<dbReference type="EMBL" id="HAEA01003626">
    <property type="protein sequence ID" value="SBQ32106.1"/>
    <property type="molecule type" value="Transcribed_RNA"/>
</dbReference>
<organism evidence="1">
    <name type="scientific">Nothobranchius kadleci</name>
    <name type="common">African annual killifish</name>
    <dbReference type="NCBI Taxonomy" id="1051664"/>
    <lineage>
        <taxon>Eukaryota</taxon>
        <taxon>Metazoa</taxon>
        <taxon>Chordata</taxon>
        <taxon>Craniata</taxon>
        <taxon>Vertebrata</taxon>
        <taxon>Euteleostomi</taxon>
        <taxon>Actinopterygii</taxon>
        <taxon>Neopterygii</taxon>
        <taxon>Teleostei</taxon>
        <taxon>Neoteleostei</taxon>
        <taxon>Acanthomorphata</taxon>
        <taxon>Ovalentaria</taxon>
        <taxon>Atherinomorphae</taxon>
        <taxon>Cyprinodontiformes</taxon>
        <taxon>Nothobranchiidae</taxon>
        <taxon>Nothobranchius</taxon>
    </lineage>
</organism>
<dbReference type="AlphaFoldDB" id="A0A1A8DFQ2"/>
<gene>
    <name evidence="1" type="primary">Nfu_g_1_011348</name>
</gene>
<reference evidence="1" key="1">
    <citation type="submission" date="2016-05" db="EMBL/GenBank/DDBJ databases">
        <authorList>
            <person name="Lavstsen T."/>
            <person name="Jespersen J.S."/>
        </authorList>
    </citation>
    <scope>NUCLEOTIDE SEQUENCE</scope>
    <source>
        <tissue evidence="1">Brain</tissue>
    </source>
</reference>
<accession>A0A1A8DFQ2</accession>
<protein>
    <submittedName>
        <fullName evidence="1">Uncharacterized protein</fullName>
    </submittedName>
</protein>
<name>A0A1A8DFQ2_NOTKA</name>
<evidence type="ECO:0000313" key="1">
    <source>
        <dbReference type="EMBL" id="SBQ32106.1"/>
    </source>
</evidence>
<proteinExistence type="predicted"/>